<dbReference type="Pfam" id="PF02719">
    <property type="entry name" value="Polysacc_synt_2"/>
    <property type="match status" value="1"/>
</dbReference>
<proteinExistence type="inferred from homology"/>
<dbReference type="InterPro" id="IPR051203">
    <property type="entry name" value="Polysaccharide_Synthase-Rel"/>
</dbReference>
<feature type="domain" description="Polysaccharide biosynthesis protein CapD-like" evidence="3">
    <location>
        <begin position="297"/>
        <end position="581"/>
    </location>
</feature>
<evidence type="ECO:0000256" key="2">
    <source>
        <dbReference type="SAM" id="Phobius"/>
    </source>
</evidence>
<dbReference type="Gene3D" id="3.40.50.720">
    <property type="entry name" value="NAD(P)-binding Rossmann-like Domain"/>
    <property type="match status" value="2"/>
</dbReference>
<evidence type="ECO:0000259" key="3">
    <source>
        <dbReference type="Pfam" id="PF02719"/>
    </source>
</evidence>
<dbReference type="EMBL" id="ANLA01000010">
    <property type="protein sequence ID" value="EMQ95096.1"/>
    <property type="molecule type" value="Genomic_DNA"/>
</dbReference>
<accession>M7MJ22</accession>
<feature type="transmembrane region" description="Helical" evidence="2">
    <location>
        <begin position="117"/>
        <end position="140"/>
    </location>
</feature>
<dbReference type="PATRIC" id="fig|1137281.3.peg.1527"/>
<dbReference type="RefSeq" id="WP_007649302.1">
    <property type="nucleotide sequence ID" value="NZ_ANLA01000010.1"/>
</dbReference>
<protein>
    <submittedName>
        <fullName evidence="4">UDP-N-acetylglucosamine 4,6-dehydratase</fullName>
    </submittedName>
</protein>
<name>M7MJ22_9FLAO</name>
<dbReference type="InterPro" id="IPR003869">
    <property type="entry name" value="Polysac_CapD-like"/>
</dbReference>
<comment type="caution">
    <text evidence="4">The sequence shown here is derived from an EMBL/GenBank/DDBJ whole genome shotgun (WGS) entry which is preliminary data.</text>
</comment>
<dbReference type="eggNOG" id="COG1086">
    <property type="taxonomic scope" value="Bacteria"/>
</dbReference>
<dbReference type="GeneID" id="98641403"/>
<evidence type="ECO:0000313" key="4">
    <source>
        <dbReference type="EMBL" id="EMQ95096.1"/>
    </source>
</evidence>
<dbReference type="Pfam" id="PF13727">
    <property type="entry name" value="CoA_binding_3"/>
    <property type="match status" value="1"/>
</dbReference>
<feature type="transmembrane region" description="Helical" evidence="2">
    <location>
        <begin position="51"/>
        <end position="73"/>
    </location>
</feature>
<organism evidence="4 5">
    <name type="scientific">Xanthomarina gelatinilytica</name>
    <dbReference type="NCBI Taxonomy" id="1137281"/>
    <lineage>
        <taxon>Bacteria</taxon>
        <taxon>Pseudomonadati</taxon>
        <taxon>Bacteroidota</taxon>
        <taxon>Flavobacteriia</taxon>
        <taxon>Flavobacteriales</taxon>
        <taxon>Flavobacteriaceae</taxon>
        <taxon>Xanthomarina</taxon>
    </lineage>
</organism>
<dbReference type="CDD" id="cd05237">
    <property type="entry name" value="UDP_invert_4-6DH_SDR_e"/>
    <property type="match status" value="1"/>
</dbReference>
<gene>
    <name evidence="4" type="ORF">D778_00093</name>
</gene>
<evidence type="ECO:0000256" key="1">
    <source>
        <dbReference type="ARBA" id="ARBA00007430"/>
    </source>
</evidence>
<feature type="transmembrane region" description="Helical" evidence="2">
    <location>
        <begin position="85"/>
        <end position="105"/>
    </location>
</feature>
<dbReference type="SUPFAM" id="SSF51735">
    <property type="entry name" value="NAD(P)-binding Rossmann-fold domains"/>
    <property type="match status" value="1"/>
</dbReference>
<dbReference type="Proteomes" id="UP000012024">
    <property type="component" value="Unassembled WGS sequence"/>
</dbReference>
<evidence type="ECO:0000313" key="5">
    <source>
        <dbReference type="Proteomes" id="UP000012024"/>
    </source>
</evidence>
<sequence>MDRYINILRKLSNQYASKWLVLLFDLCVVAFTFFLAYIIRYNFEIDFDFNLFLKQIPFVLIAALISFLIVNSHKGVVRFTGVKDVINLIIGINILATILIVTTFLSREYQFDVVFDIPGSIIYIHLLLNIFFLVGSKFFVKSLYRSIVTDFEEQKSVLIYGAGTSGMITYDAVTNDPKSNIKVVGFIDDNDSKAGKKINLLNVYEPEKITKEFIDKNGIDEVIISIQSIDSNRLLQITSNLFALNLKVKIVPAVKNWIDGDLSIGQIKDINLEDLLGREPINIDNPMLIEEYNNKVIIVTGSAGSIGSELVRKLTRYSFKKLILVDNSESPLYDLQQELHRNGIENIVSIIADIRNQIRLENIFNEYKPDIIFHAAAYKHVPLMEQNPYEAVSVNVRGTKNVINLSVKYGVDKFILISTDKAVNPTNVMGATKRIAEMIVCCQNTVAAGKTKFIITRFGNVLGSNGSVIPLFKKQIESGGPLTVTHKDIIRYFMTIPEASQLVLEAAAMGLGQEIFVFDMGKPVRIFDLAVNMITLSGFRYPEDINIKITGLRPGEKIFEELLVDGENTKPTYNEKIMIAKCKPINNKEVKNIIDELCKLGPHIQNIEIVSKIKDIVTEYNPNNTKYDVLNKITNS</sequence>
<keyword evidence="2" id="KW-0812">Transmembrane</keyword>
<keyword evidence="2" id="KW-1133">Transmembrane helix</keyword>
<dbReference type="SUPFAM" id="SSF53335">
    <property type="entry name" value="S-adenosyl-L-methionine-dependent methyltransferases"/>
    <property type="match status" value="1"/>
</dbReference>
<comment type="similarity">
    <text evidence="1">Belongs to the polysaccharide synthase family.</text>
</comment>
<feature type="transmembrane region" description="Helical" evidence="2">
    <location>
        <begin position="20"/>
        <end position="39"/>
    </location>
</feature>
<dbReference type="InterPro" id="IPR029063">
    <property type="entry name" value="SAM-dependent_MTases_sf"/>
</dbReference>
<keyword evidence="5" id="KW-1185">Reference proteome</keyword>
<dbReference type="InterPro" id="IPR036291">
    <property type="entry name" value="NAD(P)-bd_dom_sf"/>
</dbReference>
<reference evidence="4 5" key="1">
    <citation type="submission" date="2012-12" db="EMBL/GenBank/DDBJ databases">
        <title>Genome assembly of Formosa sp. AK20.</title>
        <authorList>
            <person name="Kumar R."/>
            <person name="Khatri I."/>
            <person name="Vaidya B."/>
            <person name="Subramanian S."/>
            <person name="Pinnaka A."/>
        </authorList>
    </citation>
    <scope>NUCLEOTIDE SEQUENCE [LARGE SCALE GENOMIC DNA]</scope>
    <source>
        <strain evidence="4 5">AK20</strain>
    </source>
</reference>
<dbReference type="PANTHER" id="PTHR43318">
    <property type="entry name" value="UDP-N-ACETYLGLUCOSAMINE 4,6-DEHYDRATASE"/>
    <property type="match status" value="1"/>
</dbReference>
<dbReference type="AlphaFoldDB" id="M7MJ22"/>
<dbReference type="PANTHER" id="PTHR43318:SF1">
    <property type="entry name" value="POLYSACCHARIDE BIOSYNTHESIS PROTEIN EPSC-RELATED"/>
    <property type="match status" value="1"/>
</dbReference>
<keyword evidence="2" id="KW-0472">Membrane</keyword>